<evidence type="ECO:0000256" key="5">
    <source>
        <dbReference type="SAM" id="MobiDB-lite"/>
    </source>
</evidence>
<name>A0ABT2GGJ0_9MICO</name>
<reference evidence="7" key="1">
    <citation type="submission" date="2022-08" db="EMBL/GenBank/DDBJ databases">
        <authorList>
            <person name="Deng Y."/>
            <person name="Han X.-F."/>
            <person name="Zhang Y.-Q."/>
        </authorList>
    </citation>
    <scope>NUCLEOTIDE SEQUENCE</scope>
    <source>
        <strain evidence="7">CPCC 205716</strain>
    </source>
</reference>
<evidence type="ECO:0000256" key="3">
    <source>
        <dbReference type="ARBA" id="ARBA00023125"/>
    </source>
</evidence>
<evidence type="ECO:0000313" key="8">
    <source>
        <dbReference type="Proteomes" id="UP001165580"/>
    </source>
</evidence>
<dbReference type="InterPro" id="IPR000551">
    <property type="entry name" value="MerR-type_HTH_dom"/>
</dbReference>
<dbReference type="SMART" id="SM00422">
    <property type="entry name" value="HTH_MERR"/>
    <property type="match status" value="1"/>
</dbReference>
<dbReference type="Proteomes" id="UP001165580">
    <property type="component" value="Unassembled WGS sequence"/>
</dbReference>
<sequence length="145" mass="16008">MRIGELSERSGVSPRSLRYYEEQRLLEPERTASGQRRYGEGHLAVVARILHLFGAGFCSTVIRELLPALSSPEPDRGELQAAFDAATARLTSEMSSIGAELAALDAMRSRLGLAPHTRVSVHRGEHDDFPAPAPAPIDHRDRRLR</sequence>
<evidence type="ECO:0000256" key="4">
    <source>
        <dbReference type="ARBA" id="ARBA00023163"/>
    </source>
</evidence>
<feature type="region of interest" description="Disordered" evidence="5">
    <location>
        <begin position="119"/>
        <end position="145"/>
    </location>
</feature>
<keyword evidence="8" id="KW-1185">Reference proteome</keyword>
<keyword evidence="2" id="KW-0805">Transcription regulation</keyword>
<dbReference type="Pfam" id="PF13411">
    <property type="entry name" value="MerR_1"/>
    <property type="match status" value="1"/>
</dbReference>
<evidence type="ECO:0000259" key="6">
    <source>
        <dbReference type="PROSITE" id="PS50937"/>
    </source>
</evidence>
<dbReference type="InterPro" id="IPR047057">
    <property type="entry name" value="MerR_fam"/>
</dbReference>
<organism evidence="7 8">
    <name type="scientific">Herbiconiux gentiana</name>
    <dbReference type="NCBI Taxonomy" id="2970912"/>
    <lineage>
        <taxon>Bacteria</taxon>
        <taxon>Bacillati</taxon>
        <taxon>Actinomycetota</taxon>
        <taxon>Actinomycetes</taxon>
        <taxon>Micrococcales</taxon>
        <taxon>Microbacteriaceae</taxon>
        <taxon>Herbiconiux</taxon>
    </lineage>
</organism>
<keyword evidence="1" id="KW-0678">Repressor</keyword>
<dbReference type="Gene3D" id="1.10.1660.10">
    <property type="match status" value="1"/>
</dbReference>
<keyword evidence="4" id="KW-0804">Transcription</keyword>
<dbReference type="EMBL" id="JANTEZ010000004">
    <property type="protein sequence ID" value="MCS5715348.1"/>
    <property type="molecule type" value="Genomic_DNA"/>
</dbReference>
<dbReference type="PROSITE" id="PS50937">
    <property type="entry name" value="HTH_MERR_2"/>
    <property type="match status" value="1"/>
</dbReference>
<comment type="caution">
    <text evidence="7">The sequence shown here is derived from an EMBL/GenBank/DDBJ whole genome shotgun (WGS) entry which is preliminary data.</text>
</comment>
<dbReference type="InterPro" id="IPR009061">
    <property type="entry name" value="DNA-bd_dom_put_sf"/>
</dbReference>
<evidence type="ECO:0000256" key="1">
    <source>
        <dbReference type="ARBA" id="ARBA00022491"/>
    </source>
</evidence>
<proteinExistence type="predicted"/>
<feature type="domain" description="HTH merR-type" evidence="6">
    <location>
        <begin position="1"/>
        <end position="68"/>
    </location>
</feature>
<dbReference type="PANTHER" id="PTHR30204">
    <property type="entry name" value="REDOX-CYCLING DRUG-SENSING TRANSCRIPTIONAL ACTIVATOR SOXR"/>
    <property type="match status" value="1"/>
</dbReference>
<dbReference type="SUPFAM" id="SSF46955">
    <property type="entry name" value="Putative DNA-binding domain"/>
    <property type="match status" value="1"/>
</dbReference>
<keyword evidence="3" id="KW-0238">DNA-binding</keyword>
<dbReference type="PANTHER" id="PTHR30204:SF69">
    <property type="entry name" value="MERR-FAMILY TRANSCRIPTIONAL REGULATOR"/>
    <property type="match status" value="1"/>
</dbReference>
<accession>A0ABT2GGJ0</accession>
<evidence type="ECO:0000256" key="2">
    <source>
        <dbReference type="ARBA" id="ARBA00023015"/>
    </source>
</evidence>
<evidence type="ECO:0000313" key="7">
    <source>
        <dbReference type="EMBL" id="MCS5715348.1"/>
    </source>
</evidence>
<gene>
    <name evidence="7" type="ORF">NVV95_12410</name>
</gene>
<dbReference type="RefSeq" id="WP_259486842.1">
    <property type="nucleotide sequence ID" value="NZ_JANTEZ010000004.1"/>
</dbReference>
<protein>
    <submittedName>
        <fullName evidence="7">MerR family transcriptional regulator</fullName>
    </submittedName>
</protein>